<reference evidence="1 2" key="1">
    <citation type="submission" date="2012-10" db="EMBL/GenBank/DDBJ databases">
        <title>Genome sequence of Vibrio Cholerae HENC-02.</title>
        <authorList>
            <person name="Eppinger M."/>
            <person name="Hasan N.A."/>
            <person name="Sengamalay N."/>
            <person name="Hine E."/>
            <person name="Su Q."/>
            <person name="Daugherty S.C."/>
            <person name="Young S."/>
            <person name="Sadzewicz L."/>
            <person name="Tallon L."/>
            <person name="Cebula T.A."/>
            <person name="Ravel J."/>
            <person name="Colwell R.R."/>
        </authorList>
    </citation>
    <scope>NUCLEOTIDE SEQUENCE [LARGE SCALE GENOMIC DNA]</scope>
    <source>
        <strain evidence="1 2">HENC-02</strain>
    </source>
</reference>
<proteinExistence type="predicted"/>
<dbReference type="EMBL" id="AJSR01000166">
    <property type="protein sequence ID" value="EKM33661.1"/>
    <property type="molecule type" value="Genomic_DNA"/>
</dbReference>
<gene>
    <name evidence="1" type="ORF">VCHENC02_0916B</name>
</gene>
<evidence type="ECO:0000313" key="1">
    <source>
        <dbReference type="EMBL" id="EKM33661.1"/>
    </source>
</evidence>
<organism evidence="1 2">
    <name type="scientific">Vibrio harveyi</name>
    <name type="common">Beneckea harveyi</name>
    <dbReference type="NCBI Taxonomy" id="669"/>
    <lineage>
        <taxon>Bacteria</taxon>
        <taxon>Pseudomonadati</taxon>
        <taxon>Pseudomonadota</taxon>
        <taxon>Gammaproteobacteria</taxon>
        <taxon>Vibrionales</taxon>
        <taxon>Vibrionaceae</taxon>
        <taxon>Vibrio</taxon>
    </lineage>
</organism>
<name>A0A454D4X0_VIBHA</name>
<accession>A0A454D4X0</accession>
<protein>
    <submittedName>
        <fullName evidence="1">Na(+)-translocating NADH-quinone reductase subunit C</fullName>
    </submittedName>
</protein>
<feature type="non-terminal residue" evidence="1">
    <location>
        <position position="1"/>
    </location>
</feature>
<sequence length="8" mass="938">SNCFANPW</sequence>
<evidence type="ECO:0000313" key="2">
    <source>
        <dbReference type="Proteomes" id="UP000008367"/>
    </source>
</evidence>
<comment type="caution">
    <text evidence="1">The sequence shown here is derived from an EMBL/GenBank/DDBJ whole genome shotgun (WGS) entry which is preliminary data.</text>
</comment>
<dbReference type="Proteomes" id="UP000008367">
    <property type="component" value="Unassembled WGS sequence"/>
</dbReference>